<organism evidence="1 2">
    <name type="scientific">Pisum sativum</name>
    <name type="common">Garden pea</name>
    <name type="synonym">Lathyrus oleraceus</name>
    <dbReference type="NCBI Taxonomy" id="3888"/>
    <lineage>
        <taxon>Eukaryota</taxon>
        <taxon>Viridiplantae</taxon>
        <taxon>Streptophyta</taxon>
        <taxon>Embryophyta</taxon>
        <taxon>Tracheophyta</taxon>
        <taxon>Spermatophyta</taxon>
        <taxon>Magnoliopsida</taxon>
        <taxon>eudicotyledons</taxon>
        <taxon>Gunneridae</taxon>
        <taxon>Pentapetalae</taxon>
        <taxon>rosids</taxon>
        <taxon>fabids</taxon>
        <taxon>Fabales</taxon>
        <taxon>Fabaceae</taxon>
        <taxon>Papilionoideae</taxon>
        <taxon>50 kb inversion clade</taxon>
        <taxon>NPAAA clade</taxon>
        <taxon>Hologalegina</taxon>
        <taxon>IRL clade</taxon>
        <taxon>Fabeae</taxon>
        <taxon>Lathyrus</taxon>
    </lineage>
</organism>
<keyword evidence="2" id="KW-1185">Reference proteome</keyword>
<evidence type="ECO:0000313" key="2">
    <source>
        <dbReference type="Proteomes" id="UP001058974"/>
    </source>
</evidence>
<name>A0A9D4YMN1_PEA</name>
<dbReference type="InterPro" id="IPR036691">
    <property type="entry name" value="Endo/exonu/phosph_ase_sf"/>
</dbReference>
<proteinExistence type="predicted"/>
<dbReference type="Gene3D" id="3.60.10.10">
    <property type="entry name" value="Endonuclease/exonuclease/phosphatase"/>
    <property type="match status" value="1"/>
</dbReference>
<evidence type="ECO:0000313" key="1">
    <source>
        <dbReference type="EMBL" id="KAI5441929.1"/>
    </source>
</evidence>
<sequence length="258" mass="29463">MSQVIIEELQRGQVVLKEKISQLKTQMSLVMEIMQALLKKEGNPTSAAMIEMFSHVHLSNFTSHHELPQGYYLQPELPRLPNQQPHQVQLNQTSKLEDNGGRAEEVNSFGNHGEMVEFNDFIEELELIDVPLMGNKFTWFNLSGKAINRLDRFLLSNELVEEWKVDGQMVERVKEAIKNLNALDFKVAYEGSVDGVFVALKRADSSKRGLRRNSLLGLNLVDNRIDKAVNVKKEVNRHLKERFQKTSALRPSLPGLPF</sequence>
<dbReference type="SUPFAM" id="SSF56219">
    <property type="entry name" value="DNase I-like"/>
    <property type="match status" value="1"/>
</dbReference>
<dbReference type="Gramene" id="Psat01G0111400-T1">
    <property type="protein sequence ID" value="KAI5441929.1"/>
    <property type="gene ID" value="KIW84_011114"/>
</dbReference>
<comment type="caution">
    <text evidence="1">The sequence shown here is derived from an EMBL/GenBank/DDBJ whole genome shotgun (WGS) entry which is preliminary data.</text>
</comment>
<accession>A0A9D4YMN1</accession>
<gene>
    <name evidence="1" type="ORF">KIW84_011114</name>
</gene>
<dbReference type="EMBL" id="JAMSHJ010000001">
    <property type="protein sequence ID" value="KAI5441929.1"/>
    <property type="molecule type" value="Genomic_DNA"/>
</dbReference>
<reference evidence="1 2" key="1">
    <citation type="journal article" date="2022" name="Nat. Genet.">
        <title>Improved pea reference genome and pan-genome highlight genomic features and evolutionary characteristics.</title>
        <authorList>
            <person name="Yang T."/>
            <person name="Liu R."/>
            <person name="Luo Y."/>
            <person name="Hu S."/>
            <person name="Wang D."/>
            <person name="Wang C."/>
            <person name="Pandey M.K."/>
            <person name="Ge S."/>
            <person name="Xu Q."/>
            <person name="Li N."/>
            <person name="Li G."/>
            <person name="Huang Y."/>
            <person name="Saxena R.K."/>
            <person name="Ji Y."/>
            <person name="Li M."/>
            <person name="Yan X."/>
            <person name="He Y."/>
            <person name="Liu Y."/>
            <person name="Wang X."/>
            <person name="Xiang C."/>
            <person name="Varshney R.K."/>
            <person name="Ding H."/>
            <person name="Gao S."/>
            <person name="Zong X."/>
        </authorList>
    </citation>
    <scope>NUCLEOTIDE SEQUENCE [LARGE SCALE GENOMIC DNA]</scope>
    <source>
        <strain evidence="1 2">cv. Zhongwan 6</strain>
    </source>
</reference>
<dbReference type="AlphaFoldDB" id="A0A9D4YMN1"/>
<dbReference type="Proteomes" id="UP001058974">
    <property type="component" value="Chromosome 1"/>
</dbReference>
<protein>
    <submittedName>
        <fullName evidence="1">Uncharacterized protein</fullName>
    </submittedName>
</protein>